<feature type="domain" description="Intradiol ring-cleavage dioxygenases" evidence="7">
    <location>
        <begin position="131"/>
        <end position="159"/>
    </location>
</feature>
<dbReference type="InterPro" id="IPR000627">
    <property type="entry name" value="Intradiol_dOase_C"/>
</dbReference>
<dbReference type="STRING" id="198092.SAMN02745194_03793"/>
<dbReference type="SUPFAM" id="SSF49482">
    <property type="entry name" value="Aromatic compound dioxygenase"/>
    <property type="match status" value="1"/>
</dbReference>
<evidence type="ECO:0000256" key="3">
    <source>
        <dbReference type="ARBA" id="ARBA00022723"/>
    </source>
</evidence>
<evidence type="ECO:0000259" key="7">
    <source>
        <dbReference type="PROSITE" id="PS00083"/>
    </source>
</evidence>
<gene>
    <name evidence="8" type="ORF">SAMN02745194_03793</name>
</gene>
<protein>
    <submittedName>
        <fullName evidence="8">Hydroxyquinol 1,2-dioxygenase</fullName>
    </submittedName>
</protein>
<evidence type="ECO:0000256" key="4">
    <source>
        <dbReference type="ARBA" id="ARBA00022964"/>
    </source>
</evidence>
<dbReference type="GO" id="GO:0009712">
    <property type="term" value="P:catechol-containing compound metabolic process"/>
    <property type="evidence" value="ECO:0007669"/>
    <property type="project" value="InterPro"/>
</dbReference>
<dbReference type="Pfam" id="PF04444">
    <property type="entry name" value="Dioxygenase_N"/>
    <property type="match status" value="1"/>
</dbReference>
<dbReference type="GO" id="GO:0018576">
    <property type="term" value="F:catechol 1,2-dioxygenase activity"/>
    <property type="evidence" value="ECO:0007669"/>
    <property type="project" value="InterPro"/>
</dbReference>
<evidence type="ECO:0000313" key="8">
    <source>
        <dbReference type="EMBL" id="SHJ94848.1"/>
    </source>
</evidence>
<dbReference type="PROSITE" id="PS00083">
    <property type="entry name" value="INTRADIOL_DIOXYGENAS"/>
    <property type="match status" value="1"/>
</dbReference>
<keyword evidence="9" id="KW-1185">Reference proteome</keyword>
<keyword evidence="3" id="KW-0479">Metal-binding</keyword>
<dbReference type="EMBL" id="FQZF01000026">
    <property type="protein sequence ID" value="SHJ94848.1"/>
    <property type="molecule type" value="Genomic_DNA"/>
</dbReference>
<sequence length="301" mass="32819">MADLDQNTVTEAVIAQMADTPDPRLREVMASLVRHLHGFAREVKLTPAEWLAAIGFLTRVGQTCTPIRQEFILLSDTLGLSRLVNLMDDKANRVGEATETSLLGPFYREAAPQFGYGESIATRAKGPEMMLFGRVVNEAGEGVPHATVEIWQTDADGAYDLQVNNPEVMDMRGQFRTDAEGRYAIRTLIPLGYSIPMDGPVGAMVRAQNRHGFRPAHIHVLIGAEGYRELVTALYLGDDDHIDSDTVFGVSESLVVHPRAGLEGAPDPALPSVRYDFRIARKAAHDTSGRVGADPSKIAAE</sequence>
<accession>A0A1M6NGK4</accession>
<keyword evidence="4 8" id="KW-0223">Dioxygenase</keyword>
<dbReference type="GO" id="GO:0008199">
    <property type="term" value="F:ferric iron binding"/>
    <property type="evidence" value="ECO:0007669"/>
    <property type="project" value="InterPro"/>
</dbReference>
<dbReference type="AlphaFoldDB" id="A0A1M6NGK4"/>
<dbReference type="Gene3D" id="2.60.130.10">
    <property type="entry name" value="Aromatic compound dioxygenase"/>
    <property type="match status" value="1"/>
</dbReference>
<dbReference type="RefSeq" id="WP_073137623.1">
    <property type="nucleotide sequence ID" value="NZ_FQZF01000026.1"/>
</dbReference>
<dbReference type="Proteomes" id="UP000184387">
    <property type="component" value="Unassembled WGS sequence"/>
</dbReference>
<dbReference type="PANTHER" id="PTHR33711:SF7">
    <property type="entry name" value="INTRADIOL RING-CLEAVAGE DIOXYGENASES DOMAIN-CONTAINING PROTEIN-RELATED"/>
    <property type="match status" value="1"/>
</dbReference>
<comment type="similarity">
    <text evidence="2">Belongs to the intradiol ring-cleavage dioxygenase family.</text>
</comment>
<dbReference type="Pfam" id="PF00775">
    <property type="entry name" value="Dioxygenase_C"/>
    <property type="match status" value="1"/>
</dbReference>
<dbReference type="InterPro" id="IPR050770">
    <property type="entry name" value="Intradiol_RC_Dioxygenase"/>
</dbReference>
<dbReference type="InterPro" id="IPR007535">
    <property type="entry name" value="Catechol_dOase_N"/>
</dbReference>
<evidence type="ECO:0000313" key="9">
    <source>
        <dbReference type="Proteomes" id="UP000184387"/>
    </source>
</evidence>
<evidence type="ECO:0000256" key="1">
    <source>
        <dbReference type="ARBA" id="ARBA00001965"/>
    </source>
</evidence>
<comment type="cofactor">
    <cofactor evidence="1">
        <name>Fe(3+)</name>
        <dbReference type="ChEBI" id="CHEBI:29034"/>
    </cofactor>
</comment>
<evidence type="ECO:0000256" key="6">
    <source>
        <dbReference type="ARBA" id="ARBA00023004"/>
    </source>
</evidence>
<organism evidence="8 9">
    <name type="scientific">Muricoccus roseus</name>
    <dbReference type="NCBI Taxonomy" id="198092"/>
    <lineage>
        <taxon>Bacteria</taxon>
        <taxon>Pseudomonadati</taxon>
        <taxon>Pseudomonadota</taxon>
        <taxon>Alphaproteobacteria</taxon>
        <taxon>Acetobacterales</taxon>
        <taxon>Roseomonadaceae</taxon>
        <taxon>Muricoccus</taxon>
    </lineage>
</organism>
<name>A0A1M6NGK4_9PROT</name>
<dbReference type="PANTHER" id="PTHR33711">
    <property type="entry name" value="DIOXYGENASE, PUTATIVE (AFU_ORTHOLOGUE AFUA_2G02910)-RELATED"/>
    <property type="match status" value="1"/>
</dbReference>
<evidence type="ECO:0000256" key="2">
    <source>
        <dbReference type="ARBA" id="ARBA00007825"/>
    </source>
</evidence>
<proteinExistence type="inferred from homology"/>
<keyword evidence="6" id="KW-0408">Iron</keyword>
<dbReference type="InterPro" id="IPR015889">
    <property type="entry name" value="Intradiol_dOase_core"/>
</dbReference>
<dbReference type="OrthoDB" id="9800887at2"/>
<evidence type="ECO:0000256" key="5">
    <source>
        <dbReference type="ARBA" id="ARBA00023002"/>
    </source>
</evidence>
<reference evidence="8 9" key="1">
    <citation type="submission" date="2016-11" db="EMBL/GenBank/DDBJ databases">
        <authorList>
            <person name="Jaros S."/>
            <person name="Januszkiewicz K."/>
            <person name="Wedrychowicz H."/>
        </authorList>
    </citation>
    <scope>NUCLEOTIDE SEQUENCE [LARGE SCALE GENOMIC DNA]</scope>
    <source>
        <strain evidence="8 9">DSM 14916</strain>
    </source>
</reference>
<keyword evidence="5" id="KW-0560">Oxidoreductase</keyword>